<sequence length="29" mass="3644">MFYIEFFRKSDAHAPIRVNTYVDWIFYTI</sequence>
<dbReference type="AlphaFoldDB" id="G2ZZC4"/>
<gene>
    <name evidence="1" type="ORF">RALSY_10188</name>
</gene>
<reference evidence="1" key="1">
    <citation type="journal article" date="2011" name="PLoS ONE">
        <title>Ralstonia syzygii, the Blood Disease Bacterium and some Asian R. solanacearum strains form a single genomic species despite divergent lifestyles.</title>
        <authorList>
            <person name="Remenant B."/>
            <person name="de Cambiaire J.C."/>
            <person name="Cellier G."/>
            <person name="Jacobs J.M."/>
            <person name="Mangenot S."/>
            <person name="Barbe V."/>
            <person name="Lajus A."/>
            <person name="Vallenet D."/>
            <person name="Medigue C."/>
            <person name="Fegan M."/>
            <person name="Allen C."/>
            <person name="Prior P."/>
        </authorList>
    </citation>
    <scope>NUCLEOTIDE SEQUENCE</scope>
    <source>
        <strain evidence="1">R24</strain>
    </source>
</reference>
<proteinExistence type="predicted"/>
<name>G2ZZC4_9RALS</name>
<reference evidence="1" key="2">
    <citation type="submission" date="2011-04" db="EMBL/GenBank/DDBJ databases">
        <authorList>
            <person name="Genoscope - CEA"/>
        </authorList>
    </citation>
    <scope>NUCLEOTIDE SEQUENCE</scope>
    <source>
        <strain evidence="1">R24</strain>
    </source>
</reference>
<protein>
    <submittedName>
        <fullName evidence="1">Uncharacterized protein</fullName>
    </submittedName>
</protein>
<organism evidence="1">
    <name type="scientific">Ralstonia syzygii R24</name>
    <dbReference type="NCBI Taxonomy" id="907261"/>
    <lineage>
        <taxon>Bacteria</taxon>
        <taxon>Pseudomonadati</taxon>
        <taxon>Pseudomonadota</taxon>
        <taxon>Betaproteobacteria</taxon>
        <taxon>Burkholderiales</taxon>
        <taxon>Burkholderiaceae</taxon>
        <taxon>Ralstonia</taxon>
        <taxon>Ralstonia solanacearum species complex</taxon>
    </lineage>
</organism>
<dbReference type="EMBL" id="FR854086">
    <property type="protein sequence ID" value="CCA84226.1"/>
    <property type="molecule type" value="Genomic_DNA"/>
</dbReference>
<accession>G2ZZC4</accession>
<evidence type="ECO:0000313" key="1">
    <source>
        <dbReference type="EMBL" id="CCA84226.1"/>
    </source>
</evidence>